<dbReference type="AlphaFoldDB" id="A0A918MUN3"/>
<accession>A0A918MUN3</accession>
<proteinExistence type="predicted"/>
<dbReference type="EMBL" id="BMUE01000012">
    <property type="protein sequence ID" value="GGW68271.1"/>
    <property type="molecule type" value="Genomic_DNA"/>
</dbReference>
<name>A0A918MUN3_9ACTN</name>
<organism evidence="1 2">
    <name type="scientific">Streptomyces lucensis JCM 4490</name>
    <dbReference type="NCBI Taxonomy" id="1306176"/>
    <lineage>
        <taxon>Bacteria</taxon>
        <taxon>Bacillati</taxon>
        <taxon>Actinomycetota</taxon>
        <taxon>Actinomycetes</taxon>
        <taxon>Kitasatosporales</taxon>
        <taxon>Streptomycetaceae</taxon>
        <taxon>Streptomyces</taxon>
    </lineage>
</organism>
<keyword evidence="2" id="KW-1185">Reference proteome</keyword>
<dbReference type="Proteomes" id="UP000620224">
    <property type="component" value="Unassembled WGS sequence"/>
</dbReference>
<gene>
    <name evidence="1" type="ORF">GCM10010503_51960</name>
</gene>
<reference evidence="1" key="2">
    <citation type="submission" date="2020-09" db="EMBL/GenBank/DDBJ databases">
        <authorList>
            <person name="Sun Q."/>
            <person name="Ohkuma M."/>
        </authorList>
    </citation>
    <scope>NUCLEOTIDE SEQUENCE</scope>
    <source>
        <strain evidence="1">JCM 4490</strain>
    </source>
</reference>
<evidence type="ECO:0000313" key="1">
    <source>
        <dbReference type="EMBL" id="GGW68271.1"/>
    </source>
</evidence>
<protein>
    <submittedName>
        <fullName evidence="1">Uncharacterized protein</fullName>
    </submittedName>
</protein>
<reference evidence="1" key="1">
    <citation type="journal article" date="2014" name="Int. J. Syst. Evol. Microbiol.">
        <title>Complete genome sequence of Corynebacterium casei LMG S-19264T (=DSM 44701T), isolated from a smear-ripened cheese.</title>
        <authorList>
            <consortium name="US DOE Joint Genome Institute (JGI-PGF)"/>
            <person name="Walter F."/>
            <person name="Albersmeier A."/>
            <person name="Kalinowski J."/>
            <person name="Ruckert C."/>
        </authorList>
    </citation>
    <scope>NUCLEOTIDE SEQUENCE</scope>
    <source>
        <strain evidence="1">JCM 4490</strain>
    </source>
</reference>
<evidence type="ECO:0000313" key="2">
    <source>
        <dbReference type="Proteomes" id="UP000620224"/>
    </source>
</evidence>
<sequence length="86" mass="9344">MPNVAQTSPHTLSQNRARSALRAVTGSLPVRIGSPLLLETYSPMRAGINRTGAHLPAARRPGQEWFPFRTGQLERVNAGRLGTAVR</sequence>
<comment type="caution">
    <text evidence="1">The sequence shown here is derived from an EMBL/GenBank/DDBJ whole genome shotgun (WGS) entry which is preliminary data.</text>
</comment>